<evidence type="ECO:0000256" key="1">
    <source>
        <dbReference type="ARBA" id="ARBA00004123"/>
    </source>
</evidence>
<gene>
    <name evidence="7" type="primary">NUP170</name>
    <name evidence="7" type="ORF">FIM1_5153</name>
</gene>
<dbReference type="Pfam" id="PF08801">
    <property type="entry name" value="Nucleoporin_N"/>
    <property type="match status" value="1"/>
</dbReference>
<proteinExistence type="inferred from homology"/>
<keyword evidence="8" id="KW-1185">Reference proteome</keyword>
<dbReference type="InterPro" id="IPR014908">
    <property type="entry name" value="Nucleoporin_Nup133/Nup155_N"/>
</dbReference>
<keyword evidence="3" id="KW-0813">Transport</keyword>
<dbReference type="Gene3D" id="1.20.58.1780">
    <property type="match status" value="1"/>
</dbReference>
<sequence length="1455" mass="164185">MSIYSTPLKSNWNGNPNFSNPQPNVVNGIGNSSSLFTQHPTSDANLNTFGTNMTNMLSGLNGNTVNPLNFDASNEHIRISGLGAANPLQLASQYIDHLLRRDSSTPVLDERSYYNNGVNYNFSKEVGGLGPFTPFERLNVINIPDEILQQLSKAEIKSNMGLFPDIERCWITIDNKLILWHYNNPSDFQSIDDIKHTILHVALVKPKPNTFVESINHLMLITTPFDIYLLAVSYDKISGSFNIFNTGMSVSVHGLDVHEIVYYEKTGQIFFSGSNNGTNIWELQYSSSEDWFNNKCSKVCLTQSALLSLLPTNIFAKIPGSALVQSFFEEDSKYAQEHITHLTIDQSRGILYSLTSKSVIRAYKINSKSLDGPTTIEPSYIKRIMGTTPARGAAILGNKYLKVVKIEVVSVQENNNLFLVAITIGGVRLYFNGSVGPNSVEALRLESMKFPPSSVSPETIELELQQQQQQQARKLTPFYSSLNSMESVQLKYQKKSSVLLESSKASSIISPGIFFSSVIKHPSEQLSNTIETTTPTGKKTPAQHKLFVSVPDYGILKNHGRYVENSVFLDTTAPVKQIVPITPLFNATNKPEGYANAFATQYSVEPLKVAVLTNTSVEIYKYRNPDQVLESLINNPLPFIVNYGLVETCSSALFVTCKFNKSEALRSNALTLFTVGIPNVVEIKPAYNKYANSAVSTLLGKPTLNLMTPQKSSTELAKQSNAISTPNISGANNFNLDDVILSARFYGTAVLIARLFRDIWDKNVFEVDPRVKFNPDNTVVKSSVKNDSIISKVYVSRGDIEYYLSSVMILNEFFQSYGNSITTISNVSPINGEKTVDKGEDVAHQAENIAMNSIIKLLQSIKESLSFLNVLFEESEVDGYEGQYLAFVDIMKYLNLDIQSDLGRLKFKDIFNPNEQTKTLIREILSSIINRSITKGGSIEYIATALQERCGSFCSTGDVLGFRAVEHLRKAKEIGLRDQETLNYHLTNAAKLFERIVDDISLDKIKEAVNIMLELNYYPKTVEFLLNIANAMDKGKLAFQYVADGCLDHDERKKYYDARVSIYEIVFETLIKVDQLASSVENVTNQDIQKTRDEVYDVALKYNDKLFHYQMYDWFVQQNSEDKLLQLDTDFILPYLEEKAAKSLKISNLLWVYQSKRSHFLETAQILYSLAISDFDIDLQTRIEYLSRANGFCNGVCPPSQRQAMIQLSGMIQEVVDVASIQDDIIQTLKDDVRVNPSVRQDALKQLEGKILTVTELYNDFAAPLSYHEICLLIFKISDFRNHEEILSKWQELFDSMKENIAESETMDELDRSTTFINLLSSTVVRVGKNVRTSEFVFPVVDLFPLISNLINENLSKEYIKPGSIASIFIKAGVSYDRLYYVLKDLIETTTDHNEIYDNEIVWLIKEWYQSDRKLRDLIPLEEIRSLDKYSIENDPLEKYRKRTGDNVLILNSNA</sequence>
<comment type="similarity">
    <text evidence="2">Belongs to the non-repetitive/WGA-negative nucleoporin family.</text>
</comment>
<comment type="subcellular location">
    <subcellularLocation>
        <location evidence="1">Nucleus</location>
    </subcellularLocation>
</comment>
<dbReference type="Pfam" id="PF03177">
    <property type="entry name" value="Nucleoporin_C"/>
    <property type="match status" value="1"/>
</dbReference>
<evidence type="ECO:0000256" key="4">
    <source>
        <dbReference type="ARBA" id="ARBA00023242"/>
    </source>
</evidence>
<dbReference type="PANTHER" id="PTHR10350">
    <property type="entry name" value="NUCLEAR PORE COMPLEX PROTEIN NUP155"/>
    <property type="match status" value="1"/>
</dbReference>
<feature type="domain" description="Nucleoporin Nup133/Nup155-like N-terminal" evidence="6">
    <location>
        <begin position="132"/>
        <end position="619"/>
    </location>
</feature>
<evidence type="ECO:0000256" key="2">
    <source>
        <dbReference type="ARBA" id="ARBA00007373"/>
    </source>
</evidence>
<name>A0ABX6F010_KLUMA</name>
<evidence type="ECO:0000259" key="5">
    <source>
        <dbReference type="Pfam" id="PF03177"/>
    </source>
</evidence>
<reference evidence="7 8" key="1">
    <citation type="submission" date="2016-03" db="EMBL/GenBank/DDBJ databases">
        <title>How can Kluyveromyces marxianus grow so fast - potential evolutionary course in Saccharomyces Complex revealed by comparative genomics.</title>
        <authorList>
            <person name="Mo W."/>
            <person name="Lu W."/>
            <person name="Yang X."/>
            <person name="Qi J."/>
            <person name="Lv H."/>
        </authorList>
    </citation>
    <scope>NUCLEOTIDE SEQUENCE [LARGE SCALE GENOMIC DNA]</scope>
    <source>
        <strain evidence="7 8">FIM1</strain>
    </source>
</reference>
<dbReference type="Gene3D" id="1.25.40.440">
    <property type="entry name" value="Nucleoporin, helical domain, central subdomain"/>
    <property type="match status" value="1"/>
</dbReference>
<dbReference type="Proteomes" id="UP000422736">
    <property type="component" value="Chromosome 8"/>
</dbReference>
<dbReference type="InterPro" id="IPR042537">
    <property type="entry name" value="Nucleoporin_Nup155_C_2"/>
</dbReference>
<evidence type="ECO:0000256" key="3">
    <source>
        <dbReference type="ARBA" id="ARBA00022448"/>
    </source>
</evidence>
<dbReference type="EMBL" id="CP015060">
    <property type="protein sequence ID" value="QGN17944.1"/>
    <property type="molecule type" value="Genomic_DNA"/>
</dbReference>
<dbReference type="Gene3D" id="1.20.120.1050">
    <property type="match status" value="1"/>
</dbReference>
<evidence type="ECO:0000259" key="6">
    <source>
        <dbReference type="Pfam" id="PF08801"/>
    </source>
</evidence>
<dbReference type="InterPro" id="IPR007187">
    <property type="entry name" value="Nucleoporin_Nup133/Nup155_C"/>
</dbReference>
<protein>
    <submittedName>
        <fullName evidence="7">Nucleoporin NUP170</fullName>
    </submittedName>
</protein>
<evidence type="ECO:0000313" key="8">
    <source>
        <dbReference type="Proteomes" id="UP000422736"/>
    </source>
</evidence>
<evidence type="ECO:0000313" key="7">
    <source>
        <dbReference type="EMBL" id="QGN17944.1"/>
    </source>
</evidence>
<dbReference type="Gene3D" id="1.10.167.20">
    <property type="match status" value="1"/>
</dbReference>
<accession>A0ABX6F010</accession>
<dbReference type="InterPro" id="IPR004870">
    <property type="entry name" value="Nucleoporin_Nup155"/>
</dbReference>
<organism evidence="7 8">
    <name type="scientific">Kluyveromyces marxianus</name>
    <name type="common">Yeast</name>
    <name type="synonym">Candida kefyr</name>
    <dbReference type="NCBI Taxonomy" id="4911"/>
    <lineage>
        <taxon>Eukaryota</taxon>
        <taxon>Fungi</taxon>
        <taxon>Dikarya</taxon>
        <taxon>Ascomycota</taxon>
        <taxon>Saccharomycotina</taxon>
        <taxon>Saccharomycetes</taxon>
        <taxon>Saccharomycetales</taxon>
        <taxon>Saccharomycetaceae</taxon>
        <taxon>Kluyveromyces</taxon>
    </lineage>
</organism>
<feature type="domain" description="Nucleoporin Nup133/Nup155-like C-terminal" evidence="5">
    <location>
        <begin position="742"/>
        <end position="1442"/>
    </location>
</feature>
<dbReference type="PANTHER" id="PTHR10350:SF6">
    <property type="entry name" value="NUCLEAR PORE COMPLEX PROTEIN NUP155"/>
    <property type="match status" value="1"/>
</dbReference>
<dbReference type="Gene3D" id="1.25.40.450">
    <property type="entry name" value="Nucleoporin, helical domain, N-terminal subdomain"/>
    <property type="match status" value="1"/>
</dbReference>
<dbReference type="InterPro" id="IPR042533">
    <property type="entry name" value="Nucleoporin_Nup155_C_1"/>
</dbReference>
<keyword evidence="4" id="KW-0539">Nucleus</keyword>